<dbReference type="GO" id="GO:0022857">
    <property type="term" value="F:transmembrane transporter activity"/>
    <property type="evidence" value="ECO:0007669"/>
    <property type="project" value="UniProtKB-ARBA"/>
</dbReference>
<evidence type="ECO:0000256" key="11">
    <source>
        <dbReference type="SAM" id="Phobius"/>
    </source>
</evidence>
<dbReference type="InterPro" id="IPR003593">
    <property type="entry name" value="AAA+_ATPase"/>
</dbReference>
<evidence type="ECO:0000256" key="6">
    <source>
        <dbReference type="ARBA" id="ARBA00022840"/>
    </source>
</evidence>
<keyword evidence="3" id="KW-1003">Cell membrane</keyword>
<evidence type="ECO:0000256" key="10">
    <source>
        <dbReference type="SAM" id="MobiDB-lite"/>
    </source>
</evidence>
<evidence type="ECO:0000256" key="7">
    <source>
        <dbReference type="ARBA" id="ARBA00022989"/>
    </source>
</evidence>
<dbReference type="InterPro" id="IPR003838">
    <property type="entry name" value="ABC3_permease_C"/>
</dbReference>
<dbReference type="EMBL" id="JADINF010000140">
    <property type="protein sequence ID" value="MBO8424457.1"/>
    <property type="molecule type" value="Genomic_DNA"/>
</dbReference>
<dbReference type="SUPFAM" id="SSF52540">
    <property type="entry name" value="P-loop containing nucleoside triphosphate hydrolases"/>
    <property type="match status" value="1"/>
</dbReference>
<dbReference type="PROSITE" id="PS50893">
    <property type="entry name" value="ABC_TRANSPORTER_2"/>
    <property type="match status" value="1"/>
</dbReference>
<dbReference type="GO" id="GO:0005524">
    <property type="term" value="F:ATP binding"/>
    <property type="evidence" value="ECO:0007669"/>
    <property type="project" value="UniProtKB-KW"/>
</dbReference>
<comment type="caution">
    <text evidence="13">The sequence shown here is derived from an EMBL/GenBank/DDBJ whole genome shotgun (WGS) entry which is preliminary data.</text>
</comment>
<protein>
    <submittedName>
        <fullName evidence="13">ABC transporter ATP-binding protein/permease</fullName>
    </submittedName>
</protein>
<dbReference type="Pfam" id="PF00005">
    <property type="entry name" value="ABC_tran"/>
    <property type="match status" value="1"/>
</dbReference>
<proteinExistence type="inferred from homology"/>
<dbReference type="CDD" id="cd03255">
    <property type="entry name" value="ABC_MJ0796_LolCDE_FtsE"/>
    <property type="match status" value="1"/>
</dbReference>
<dbReference type="InterPro" id="IPR017871">
    <property type="entry name" value="ABC_transporter-like_CS"/>
</dbReference>
<evidence type="ECO:0000313" key="14">
    <source>
        <dbReference type="Proteomes" id="UP000727857"/>
    </source>
</evidence>
<evidence type="ECO:0000259" key="12">
    <source>
        <dbReference type="PROSITE" id="PS50893"/>
    </source>
</evidence>
<gene>
    <name evidence="13" type="ORF">IAB16_05515</name>
</gene>
<feature type="transmembrane region" description="Helical" evidence="11">
    <location>
        <begin position="307"/>
        <end position="327"/>
    </location>
</feature>
<comment type="subcellular location">
    <subcellularLocation>
        <location evidence="1">Cell inner membrane</location>
        <topology evidence="1">Multi-pass membrane protein</topology>
    </subcellularLocation>
</comment>
<evidence type="ECO:0000256" key="3">
    <source>
        <dbReference type="ARBA" id="ARBA00022475"/>
    </source>
</evidence>
<feature type="transmembrane region" description="Helical" evidence="11">
    <location>
        <begin position="770"/>
        <end position="795"/>
    </location>
</feature>
<evidence type="ECO:0000256" key="5">
    <source>
        <dbReference type="ARBA" id="ARBA00022741"/>
    </source>
</evidence>
<reference evidence="13" key="2">
    <citation type="journal article" date="2021" name="PeerJ">
        <title>Extensive microbial diversity within the chicken gut microbiome revealed by metagenomics and culture.</title>
        <authorList>
            <person name="Gilroy R."/>
            <person name="Ravi A."/>
            <person name="Getino M."/>
            <person name="Pursley I."/>
            <person name="Horton D.L."/>
            <person name="Alikhan N.F."/>
            <person name="Baker D."/>
            <person name="Gharbi K."/>
            <person name="Hall N."/>
            <person name="Watson M."/>
            <person name="Adriaenssens E.M."/>
            <person name="Foster-Nyarko E."/>
            <person name="Jarju S."/>
            <person name="Secka A."/>
            <person name="Antonio M."/>
            <person name="Oren A."/>
            <person name="Chaudhuri R.R."/>
            <person name="La Ragione R."/>
            <person name="Hildebrand F."/>
            <person name="Pallen M.J."/>
        </authorList>
    </citation>
    <scope>NUCLEOTIDE SEQUENCE</scope>
    <source>
        <strain evidence="13">517</strain>
    </source>
</reference>
<dbReference type="FunFam" id="3.40.50.300:FF:000032">
    <property type="entry name" value="Export ABC transporter ATP-binding protein"/>
    <property type="match status" value="1"/>
</dbReference>
<feature type="compositionally biased region" description="Low complexity" evidence="10">
    <location>
        <begin position="239"/>
        <end position="249"/>
    </location>
</feature>
<dbReference type="Pfam" id="PF02687">
    <property type="entry name" value="FtsX"/>
    <property type="match status" value="1"/>
</dbReference>
<dbReference type="GO" id="GO:0005886">
    <property type="term" value="C:plasma membrane"/>
    <property type="evidence" value="ECO:0007669"/>
    <property type="project" value="UniProtKB-SubCell"/>
</dbReference>
<name>A0A940DHV7_9FIRM</name>
<keyword evidence="5" id="KW-0547">Nucleotide-binding</keyword>
<evidence type="ECO:0000256" key="9">
    <source>
        <dbReference type="ARBA" id="ARBA00038388"/>
    </source>
</evidence>
<evidence type="ECO:0000256" key="4">
    <source>
        <dbReference type="ARBA" id="ARBA00022692"/>
    </source>
</evidence>
<dbReference type="PANTHER" id="PTHR42798:SF6">
    <property type="entry name" value="CELL DIVISION ATP-BINDING PROTEIN FTSE"/>
    <property type="match status" value="1"/>
</dbReference>
<keyword evidence="2" id="KW-0813">Transport</keyword>
<accession>A0A940DHV7</accession>
<feature type="transmembrane region" description="Helical" evidence="11">
    <location>
        <begin position="816"/>
        <end position="841"/>
    </location>
</feature>
<evidence type="ECO:0000313" key="13">
    <source>
        <dbReference type="EMBL" id="MBO8424457.1"/>
    </source>
</evidence>
<dbReference type="InterPro" id="IPR027417">
    <property type="entry name" value="P-loop_NTPase"/>
</dbReference>
<feature type="domain" description="ABC transporter" evidence="12">
    <location>
        <begin position="2"/>
        <end position="240"/>
    </location>
</feature>
<feature type="region of interest" description="Disordered" evidence="10">
    <location>
        <begin position="234"/>
        <end position="254"/>
    </location>
</feature>
<dbReference type="Gene3D" id="3.40.50.300">
    <property type="entry name" value="P-loop containing nucleotide triphosphate hydrolases"/>
    <property type="match status" value="1"/>
</dbReference>
<dbReference type="Proteomes" id="UP000727857">
    <property type="component" value="Unassembled WGS sequence"/>
</dbReference>
<keyword evidence="8 11" id="KW-0472">Membrane</keyword>
<dbReference type="SMART" id="SM00382">
    <property type="entry name" value="AAA"/>
    <property type="match status" value="1"/>
</dbReference>
<organism evidence="13 14">
    <name type="scientific">Candidatus Stercoripulliclostridium pullicola</name>
    <dbReference type="NCBI Taxonomy" id="2840953"/>
    <lineage>
        <taxon>Bacteria</taxon>
        <taxon>Bacillati</taxon>
        <taxon>Bacillota</taxon>
        <taxon>Clostridia</taxon>
        <taxon>Eubacteriales</taxon>
        <taxon>Candidatus Stercoripulliclostridium</taxon>
    </lineage>
</organism>
<keyword evidence="7 11" id="KW-1133">Transmembrane helix</keyword>
<dbReference type="GO" id="GO:0098796">
    <property type="term" value="C:membrane protein complex"/>
    <property type="evidence" value="ECO:0007669"/>
    <property type="project" value="UniProtKB-ARBA"/>
</dbReference>
<dbReference type="InterPro" id="IPR003439">
    <property type="entry name" value="ABC_transporter-like_ATP-bd"/>
</dbReference>
<keyword evidence="4 11" id="KW-0812">Transmembrane</keyword>
<dbReference type="PROSITE" id="PS00211">
    <property type="entry name" value="ABC_TRANSPORTER_1"/>
    <property type="match status" value="1"/>
</dbReference>
<keyword evidence="6 13" id="KW-0067">ATP-binding</keyword>
<evidence type="ECO:0000256" key="2">
    <source>
        <dbReference type="ARBA" id="ARBA00022448"/>
    </source>
</evidence>
<dbReference type="AlphaFoldDB" id="A0A940DHV7"/>
<dbReference type="InterPro" id="IPR017911">
    <property type="entry name" value="MacB-like_ATP-bd"/>
</dbReference>
<evidence type="ECO:0000256" key="8">
    <source>
        <dbReference type="ARBA" id="ARBA00023136"/>
    </source>
</evidence>
<comment type="similarity">
    <text evidence="9">Belongs to the ABC transporter superfamily. Macrolide exporter (TC 3.A.1.122) family.</text>
</comment>
<feature type="transmembrane region" description="Helical" evidence="11">
    <location>
        <begin position="861"/>
        <end position="881"/>
    </location>
</feature>
<reference evidence="13" key="1">
    <citation type="submission" date="2020-10" db="EMBL/GenBank/DDBJ databases">
        <authorList>
            <person name="Gilroy R."/>
        </authorList>
    </citation>
    <scope>NUCLEOTIDE SEQUENCE</scope>
    <source>
        <strain evidence="13">517</strain>
    </source>
</reference>
<sequence length="898" mass="97643">MLKIKNVTKIYEMGDYTVRALRGVTLAFRESEFVSIIGASGCGKSTLLNIIGGLDRYTTGDLIIGNTSTQSFKAEQWDAYRNATIGFVFQNYNLIPHLTVLENVALALSLSGVDKAERTRMATAALERVGMGGELKKKPSQISGGQMQRVAIARALVNNPRIVLADEPTGALDSELSVQVMELLKEVARDRLVIMVTHNTELADQYSTRIVKLNDGLVVNDTMPYEWEPELLDNDAESEQSAAEEAPSESGKKSKFAAKVSEAAGALNKLGIKMKGQKSPFKATSMKARTAFSLSFKNLITKKRRTFLTSFAGSVGIISLALVLAMSNGFNQVLNNMQASVLATVPIGIYEYSMDYSVMTDVFENYEYNASTYPEEDEIYFSGKSSSSGGMDLSGMMSSVLNSVGRNDISAEFVEHLKKMDPSWTNSVNYFYGTKMNILSNTKDAEGNSVYKDVSSTPQTTTALSIATQVLGENGQEPVNWYQLAGGKDYVLANYDLIGGSYPAAYNEIVLVVDGNNVVSPEALAQFGVDVYQRDGDGKILYDENEDPIYKESMSFAELFTAELKLVDNDTYYEFVDDGKGGYYQPRTYTGDKNAAYVADEELWNATGNVNLKIVGVLRLKDGGSGFVGNALCYTPELAEHVLASASVSDVTSAQKALMASSPSTKKCVITNDGYFNGSIGEDAEIIGGDLFGIAGFFLNGLVRTAKLKALAVEAEPVYINIYPKDFESKSNITAYLNDWNDDHGNMEYFDVSEMFIYNMRIMVDLMTTVLIAVASISLIVSCIMIAIITGNSVVERTREIGILRSLGARKRDISRVFDAETAIIGFFSGTLGIAIAYALIPLINLLLANSVGMALLALNPLHALLLVVLSLGLTVLSGLVPSQMAARKNVVDALRIE</sequence>
<dbReference type="PANTHER" id="PTHR42798">
    <property type="entry name" value="LIPOPROTEIN-RELEASING SYSTEM ATP-BINDING PROTEIN LOLD"/>
    <property type="match status" value="1"/>
</dbReference>
<dbReference type="GO" id="GO:0016887">
    <property type="term" value="F:ATP hydrolysis activity"/>
    <property type="evidence" value="ECO:0007669"/>
    <property type="project" value="InterPro"/>
</dbReference>
<evidence type="ECO:0000256" key="1">
    <source>
        <dbReference type="ARBA" id="ARBA00004429"/>
    </source>
</evidence>